<evidence type="ECO:0000313" key="2">
    <source>
        <dbReference type="EMBL" id="KAL0578209.1"/>
    </source>
</evidence>
<accession>A0ABR3FRX2</accession>
<feature type="compositionally biased region" description="Polar residues" evidence="1">
    <location>
        <begin position="13"/>
        <end position="23"/>
    </location>
</feature>
<gene>
    <name evidence="2" type="ORF">V5O48_003784</name>
</gene>
<evidence type="ECO:0000313" key="3">
    <source>
        <dbReference type="Proteomes" id="UP001465976"/>
    </source>
</evidence>
<dbReference type="Proteomes" id="UP001465976">
    <property type="component" value="Unassembled WGS sequence"/>
</dbReference>
<feature type="compositionally biased region" description="Basic and acidic residues" evidence="1">
    <location>
        <begin position="41"/>
        <end position="72"/>
    </location>
</feature>
<feature type="compositionally biased region" description="Basic and acidic residues" evidence="1">
    <location>
        <begin position="358"/>
        <end position="380"/>
    </location>
</feature>
<dbReference type="EMBL" id="JBAHYK010000113">
    <property type="protein sequence ID" value="KAL0578209.1"/>
    <property type="molecule type" value="Genomic_DNA"/>
</dbReference>
<sequence length="435" mass="49310">MVNAWVDSEGSDVASNLPYNSVGSAEEVPDTHLTTTANSDFEDRMSEQSDVAPRERYMRSNEDRSKGKARERLNTVESWPQVRVKPPGDNKRLVGAIPSFSGTAIGYSFGFKPSAPPERVGRPRVSFNPAMLVKEFEDPHDGESDESHRTLGDSSLFPSPGFSPSNHTKLNNDILDQLRQLQRDNSATASAIMSLRKEVESMREEVLAIRAPRNTTDPPAGKTRRNQSRVLDTNTSRVLLARKPQVSKERHNTLSDDIRDYMLPLLGINQNGDHAFAVSVFPTTAEVRHYLRSGANPPDISHGLLPIYWDEIHSPWNRVLTQKLVDRFVVEKPGFGSRRDEVAEHIWSILDDLKDQFNPHPESRSFGHDKGSRAEREDRSAVQFPEFKRGIRQQVWRDRGAYINFPRPSHSHTPLQINQDPIGNENVEKESKFRY</sequence>
<feature type="compositionally biased region" description="Polar residues" evidence="1">
    <location>
        <begin position="411"/>
        <end position="421"/>
    </location>
</feature>
<feature type="region of interest" description="Disordered" evidence="1">
    <location>
        <begin position="358"/>
        <end position="381"/>
    </location>
</feature>
<organism evidence="2 3">
    <name type="scientific">Marasmius crinis-equi</name>
    <dbReference type="NCBI Taxonomy" id="585013"/>
    <lineage>
        <taxon>Eukaryota</taxon>
        <taxon>Fungi</taxon>
        <taxon>Dikarya</taxon>
        <taxon>Basidiomycota</taxon>
        <taxon>Agaricomycotina</taxon>
        <taxon>Agaricomycetes</taxon>
        <taxon>Agaricomycetidae</taxon>
        <taxon>Agaricales</taxon>
        <taxon>Marasmiineae</taxon>
        <taxon>Marasmiaceae</taxon>
        <taxon>Marasmius</taxon>
    </lineage>
</organism>
<feature type="region of interest" description="Disordered" evidence="1">
    <location>
        <begin position="407"/>
        <end position="435"/>
    </location>
</feature>
<keyword evidence="3" id="KW-1185">Reference proteome</keyword>
<evidence type="ECO:0000256" key="1">
    <source>
        <dbReference type="SAM" id="MobiDB-lite"/>
    </source>
</evidence>
<feature type="compositionally biased region" description="Low complexity" evidence="1">
    <location>
        <begin position="154"/>
        <end position="165"/>
    </location>
</feature>
<feature type="compositionally biased region" description="Basic and acidic residues" evidence="1">
    <location>
        <begin position="426"/>
        <end position="435"/>
    </location>
</feature>
<reference evidence="2 3" key="1">
    <citation type="submission" date="2024-02" db="EMBL/GenBank/DDBJ databases">
        <title>A draft genome for the cacao thread blight pathogen Marasmius crinis-equi.</title>
        <authorList>
            <person name="Cohen S.P."/>
            <person name="Baruah I.K."/>
            <person name="Amoako-Attah I."/>
            <person name="Bukari Y."/>
            <person name="Meinhardt L.W."/>
            <person name="Bailey B.A."/>
        </authorList>
    </citation>
    <scope>NUCLEOTIDE SEQUENCE [LARGE SCALE GENOMIC DNA]</scope>
    <source>
        <strain evidence="2 3">GH-76</strain>
    </source>
</reference>
<comment type="caution">
    <text evidence="2">The sequence shown here is derived from an EMBL/GenBank/DDBJ whole genome shotgun (WGS) entry which is preliminary data.</text>
</comment>
<name>A0ABR3FRX2_9AGAR</name>
<feature type="compositionally biased region" description="Basic and acidic residues" evidence="1">
    <location>
        <begin position="137"/>
        <end position="151"/>
    </location>
</feature>
<proteinExistence type="predicted"/>
<feature type="region of interest" description="Disordered" evidence="1">
    <location>
        <begin position="1"/>
        <end position="72"/>
    </location>
</feature>
<protein>
    <submittedName>
        <fullName evidence="2">Uncharacterized protein</fullName>
    </submittedName>
</protein>
<feature type="region of interest" description="Disordered" evidence="1">
    <location>
        <begin position="137"/>
        <end position="170"/>
    </location>
</feature>